<sequence length="316" mass="36059">MFQLRNELGAGNTLIDEMKRNPDHNKYFNFFRMEAVTFNKLFSLLKNDNSKSDLGREPISPEIRLAITLRYLASGNSMVSLSYLFRVGKSTISNIITETLIVIWKILKPLVLAPPTEEKWLAIASGYGQWNFPNCIGAIDGKHVTIQAPPHAGSSYYNYKGSHSIVLMAVVDCNYRFVLVDVGGQGRQSDGVAELCLGYSTPLSDEISDGRPPFPYVIVGDEAFPLLENLMRPYPGRSELDITHTIYNYRHSRARRISENAFGMLASLIMNVHVYHYKLDLNYILDHYGKRAQDIRDNFRTYFNEEGAFPWQWNIL</sequence>
<evidence type="ECO:0000256" key="7">
    <source>
        <dbReference type="ARBA" id="ARBA00023242"/>
    </source>
</evidence>
<evidence type="ECO:0000313" key="9">
    <source>
        <dbReference type="EMBL" id="KAJ8953422.1"/>
    </source>
</evidence>
<keyword evidence="7" id="KW-0539">Nucleus</keyword>
<gene>
    <name evidence="9" type="ORF">NQ318_023539</name>
</gene>
<dbReference type="EMBL" id="JAPWTK010000056">
    <property type="protein sequence ID" value="KAJ8953422.1"/>
    <property type="molecule type" value="Genomic_DNA"/>
</dbReference>
<dbReference type="PANTHER" id="PTHR22930">
    <property type="match status" value="1"/>
</dbReference>
<comment type="subcellular location">
    <subcellularLocation>
        <location evidence="2">Nucleus</location>
    </subcellularLocation>
</comment>
<dbReference type="Pfam" id="PF13359">
    <property type="entry name" value="DDE_Tnp_4"/>
    <property type="match status" value="1"/>
</dbReference>
<evidence type="ECO:0000256" key="5">
    <source>
        <dbReference type="ARBA" id="ARBA00022723"/>
    </source>
</evidence>
<dbReference type="GO" id="GO:0016787">
    <property type="term" value="F:hydrolase activity"/>
    <property type="evidence" value="ECO:0007669"/>
    <property type="project" value="UniProtKB-KW"/>
</dbReference>
<dbReference type="GO" id="GO:0005634">
    <property type="term" value="C:nucleus"/>
    <property type="evidence" value="ECO:0007669"/>
    <property type="project" value="UniProtKB-SubCell"/>
</dbReference>
<comment type="similarity">
    <text evidence="3">Belongs to the HARBI1 family.</text>
</comment>
<evidence type="ECO:0000256" key="1">
    <source>
        <dbReference type="ARBA" id="ARBA00001968"/>
    </source>
</evidence>
<dbReference type="GO" id="GO:0004518">
    <property type="term" value="F:nuclease activity"/>
    <property type="evidence" value="ECO:0007669"/>
    <property type="project" value="UniProtKB-KW"/>
</dbReference>
<comment type="cofactor">
    <cofactor evidence="1">
        <name>a divalent metal cation</name>
        <dbReference type="ChEBI" id="CHEBI:60240"/>
    </cofactor>
</comment>
<keyword evidence="10" id="KW-1185">Reference proteome</keyword>
<evidence type="ECO:0000313" key="10">
    <source>
        <dbReference type="Proteomes" id="UP001162162"/>
    </source>
</evidence>
<reference evidence="9" key="1">
    <citation type="journal article" date="2023" name="Insect Mol. Biol.">
        <title>Genome sequencing provides insights into the evolution of gene families encoding plant cell wall-degrading enzymes in longhorned beetles.</title>
        <authorList>
            <person name="Shin N.R."/>
            <person name="Okamura Y."/>
            <person name="Kirsch R."/>
            <person name="Pauchet Y."/>
        </authorList>
    </citation>
    <scope>NUCLEOTIDE SEQUENCE</scope>
    <source>
        <strain evidence="9">AMC_N1</strain>
    </source>
</reference>
<feature type="domain" description="DDE Tnp4" evidence="8">
    <location>
        <begin position="139"/>
        <end position="265"/>
    </location>
</feature>
<dbReference type="AlphaFoldDB" id="A0AAV8YRY6"/>
<comment type="caution">
    <text evidence="9">The sequence shown here is derived from an EMBL/GenBank/DDBJ whole genome shotgun (WGS) entry which is preliminary data.</text>
</comment>
<name>A0AAV8YRY6_9CUCU</name>
<evidence type="ECO:0000259" key="8">
    <source>
        <dbReference type="Pfam" id="PF13359"/>
    </source>
</evidence>
<keyword evidence="5" id="KW-0479">Metal-binding</keyword>
<keyword evidence="4" id="KW-0540">Nuclease</keyword>
<keyword evidence="6" id="KW-0378">Hydrolase</keyword>
<dbReference type="Proteomes" id="UP001162162">
    <property type="component" value="Unassembled WGS sequence"/>
</dbReference>
<accession>A0AAV8YRY6</accession>
<dbReference type="GO" id="GO:0046872">
    <property type="term" value="F:metal ion binding"/>
    <property type="evidence" value="ECO:0007669"/>
    <property type="project" value="UniProtKB-KW"/>
</dbReference>
<organism evidence="9 10">
    <name type="scientific">Aromia moschata</name>
    <dbReference type="NCBI Taxonomy" id="1265417"/>
    <lineage>
        <taxon>Eukaryota</taxon>
        <taxon>Metazoa</taxon>
        <taxon>Ecdysozoa</taxon>
        <taxon>Arthropoda</taxon>
        <taxon>Hexapoda</taxon>
        <taxon>Insecta</taxon>
        <taxon>Pterygota</taxon>
        <taxon>Neoptera</taxon>
        <taxon>Endopterygota</taxon>
        <taxon>Coleoptera</taxon>
        <taxon>Polyphaga</taxon>
        <taxon>Cucujiformia</taxon>
        <taxon>Chrysomeloidea</taxon>
        <taxon>Cerambycidae</taxon>
        <taxon>Cerambycinae</taxon>
        <taxon>Callichromatini</taxon>
        <taxon>Aromia</taxon>
    </lineage>
</organism>
<evidence type="ECO:0000256" key="4">
    <source>
        <dbReference type="ARBA" id="ARBA00022722"/>
    </source>
</evidence>
<evidence type="ECO:0000256" key="6">
    <source>
        <dbReference type="ARBA" id="ARBA00022801"/>
    </source>
</evidence>
<dbReference type="InterPro" id="IPR045249">
    <property type="entry name" value="HARBI1-like"/>
</dbReference>
<evidence type="ECO:0000256" key="2">
    <source>
        <dbReference type="ARBA" id="ARBA00004123"/>
    </source>
</evidence>
<proteinExistence type="inferred from homology"/>
<protein>
    <recommendedName>
        <fullName evidence="8">DDE Tnp4 domain-containing protein</fullName>
    </recommendedName>
</protein>
<evidence type="ECO:0000256" key="3">
    <source>
        <dbReference type="ARBA" id="ARBA00006958"/>
    </source>
</evidence>
<dbReference type="PANTHER" id="PTHR22930:SF269">
    <property type="entry name" value="NUCLEASE HARBI1-LIKE PROTEIN"/>
    <property type="match status" value="1"/>
</dbReference>
<dbReference type="InterPro" id="IPR027806">
    <property type="entry name" value="HARBI1_dom"/>
</dbReference>